<dbReference type="RefSeq" id="WP_285486077.1">
    <property type="nucleotide sequence ID" value="NZ_BSTI01000002.1"/>
</dbReference>
<reference evidence="2" key="1">
    <citation type="submission" date="2023-03" db="EMBL/GenBank/DDBJ databases">
        <title>Amycolatopsis taiwanensis NBRC 103393.</title>
        <authorList>
            <person name="Ichikawa N."/>
            <person name="Sato H."/>
            <person name="Tonouchi N."/>
        </authorList>
    </citation>
    <scope>NUCLEOTIDE SEQUENCE</scope>
    <source>
        <strain evidence="2">NBRC 103393</strain>
    </source>
</reference>
<dbReference type="InterPro" id="IPR029046">
    <property type="entry name" value="LolA/LolB/LppX"/>
</dbReference>
<proteinExistence type="predicted"/>
<accession>A0A9W6QUX6</accession>
<dbReference type="Proteomes" id="UP001165136">
    <property type="component" value="Unassembled WGS sequence"/>
</dbReference>
<gene>
    <name evidence="2" type="ORF">Atai01_11150</name>
</gene>
<dbReference type="SUPFAM" id="SSF89392">
    <property type="entry name" value="Prokaryotic lipoproteins and lipoprotein localization factors"/>
    <property type="match status" value="1"/>
</dbReference>
<comment type="caution">
    <text evidence="2">The sequence shown here is derived from an EMBL/GenBank/DDBJ whole genome shotgun (WGS) entry which is preliminary data.</text>
</comment>
<name>A0A9W6QUX6_9PSEU</name>
<protein>
    <recommendedName>
        <fullName evidence="4">LppX_LprAFG lipoprotein</fullName>
    </recommendedName>
</protein>
<evidence type="ECO:0000256" key="1">
    <source>
        <dbReference type="SAM" id="SignalP"/>
    </source>
</evidence>
<keyword evidence="3" id="KW-1185">Reference proteome</keyword>
<evidence type="ECO:0008006" key="4">
    <source>
        <dbReference type="Google" id="ProtNLM"/>
    </source>
</evidence>
<dbReference type="Gene3D" id="2.50.20.20">
    <property type="match status" value="1"/>
</dbReference>
<dbReference type="PROSITE" id="PS51257">
    <property type="entry name" value="PROKAR_LIPOPROTEIN"/>
    <property type="match status" value="1"/>
</dbReference>
<dbReference type="EMBL" id="BSTI01000002">
    <property type="protein sequence ID" value="GLY64496.1"/>
    <property type="molecule type" value="Genomic_DNA"/>
</dbReference>
<dbReference type="AlphaFoldDB" id="A0A9W6QUX6"/>
<evidence type="ECO:0000313" key="3">
    <source>
        <dbReference type="Proteomes" id="UP001165136"/>
    </source>
</evidence>
<evidence type="ECO:0000313" key="2">
    <source>
        <dbReference type="EMBL" id="GLY64496.1"/>
    </source>
</evidence>
<keyword evidence="1" id="KW-0732">Signal</keyword>
<feature type="chain" id="PRO_5040910941" description="LppX_LprAFG lipoprotein" evidence="1">
    <location>
        <begin position="20"/>
        <end position="277"/>
    </location>
</feature>
<feature type="signal peptide" evidence="1">
    <location>
        <begin position="1"/>
        <end position="19"/>
    </location>
</feature>
<organism evidence="2 3">
    <name type="scientific">Amycolatopsis taiwanensis</name>
    <dbReference type="NCBI Taxonomy" id="342230"/>
    <lineage>
        <taxon>Bacteria</taxon>
        <taxon>Bacillati</taxon>
        <taxon>Actinomycetota</taxon>
        <taxon>Actinomycetes</taxon>
        <taxon>Pseudonocardiales</taxon>
        <taxon>Pseudonocardiaceae</taxon>
        <taxon>Amycolatopsis</taxon>
    </lineage>
</organism>
<sequence>MKKALLAVSGLALIVTVSACGSRPESGQASPPASDTLFGNAQELVRAATAKTGQAQSAKFTLTETVGNEMVTAHGEGRFGTNAAMDLTMKVQGEEVEMRFVDKTFYIKVPPEQMEATGGKPWGRISADNELGKVLGSLANTAEQNDPAKILDQIQQAGTITKSEKTTLDGQPASHYWVDIDFAKAAASFAESSGLPPEELQKLAGDKIKTIPVELWLNQDSLPVQITEDITPILKAAGGPEAGQSANIIMKYSDWGAPVDVQAPPADQVADLDLGLN</sequence>